<evidence type="ECO:0000256" key="1">
    <source>
        <dbReference type="ARBA" id="ARBA00006091"/>
    </source>
</evidence>
<dbReference type="Gene3D" id="3.40.1350.10">
    <property type="match status" value="1"/>
</dbReference>
<protein>
    <recommendedName>
        <fullName evidence="3">tRNA-splicing endonuclease subunit Sen15 domain-containing protein</fullName>
    </recommendedName>
</protein>
<dbReference type="Proteomes" id="UP001648503">
    <property type="component" value="Unassembled WGS sequence"/>
</dbReference>
<evidence type="ECO:0000259" key="3">
    <source>
        <dbReference type="Pfam" id="PF09631"/>
    </source>
</evidence>
<dbReference type="SUPFAM" id="SSF53032">
    <property type="entry name" value="tRNA-intron endonuclease catalytic domain-like"/>
    <property type="match status" value="1"/>
</dbReference>
<keyword evidence="2" id="KW-0819">tRNA processing</keyword>
<comment type="caution">
    <text evidence="4">The sequence shown here is derived from an EMBL/GenBank/DDBJ whole genome shotgun (WGS) entry which is preliminary data.</text>
</comment>
<gene>
    <name evidence="4" type="ORF">BASA50_000564</name>
</gene>
<evidence type="ECO:0000313" key="5">
    <source>
        <dbReference type="Proteomes" id="UP001648503"/>
    </source>
</evidence>
<sequence>MNGDCGGGLTATVLQDLRLVRYIDGIQLKVICNDKGKDPLRYIMVTDKDETKHPYAVIPIPVHLRWTPRQMREIYNCIVNNGDVPELESLVLAIVAADSSIVYYRLRLSFDSYPASEGLLEREIRAVNVEME</sequence>
<dbReference type="EMBL" id="JAFCIX010000574">
    <property type="protein sequence ID" value="KAH6586391.1"/>
    <property type="molecule type" value="Genomic_DNA"/>
</dbReference>
<dbReference type="PANTHER" id="PTHR28582">
    <property type="entry name" value="TRNA-SPLICING ENDONUCLEASE SUBUNIT SEN15"/>
    <property type="match status" value="1"/>
</dbReference>
<accession>A0ABQ8ETL8</accession>
<evidence type="ECO:0000313" key="4">
    <source>
        <dbReference type="EMBL" id="KAH6586391.1"/>
    </source>
</evidence>
<dbReference type="InterPro" id="IPR036167">
    <property type="entry name" value="tRNA_intron_Endo_cat-like_sf"/>
</dbReference>
<organism evidence="4 5">
    <name type="scientific">Batrachochytrium salamandrivorans</name>
    <dbReference type="NCBI Taxonomy" id="1357716"/>
    <lineage>
        <taxon>Eukaryota</taxon>
        <taxon>Fungi</taxon>
        <taxon>Fungi incertae sedis</taxon>
        <taxon>Chytridiomycota</taxon>
        <taxon>Chytridiomycota incertae sedis</taxon>
        <taxon>Chytridiomycetes</taxon>
        <taxon>Rhizophydiales</taxon>
        <taxon>Rhizophydiales incertae sedis</taxon>
        <taxon>Batrachochytrium</taxon>
    </lineage>
</organism>
<name>A0ABQ8ETL8_9FUNG</name>
<keyword evidence="5" id="KW-1185">Reference proteome</keyword>
<proteinExistence type="inferred from homology"/>
<dbReference type="PANTHER" id="PTHR28582:SF1">
    <property type="entry name" value="TRNA-SPLICING ENDONUCLEASE SUBUNIT SEN15"/>
    <property type="match status" value="1"/>
</dbReference>
<comment type="similarity">
    <text evidence="1">Belongs to the SEN15 family.</text>
</comment>
<dbReference type="Pfam" id="PF09631">
    <property type="entry name" value="Sen15"/>
    <property type="match status" value="1"/>
</dbReference>
<evidence type="ECO:0000256" key="2">
    <source>
        <dbReference type="ARBA" id="ARBA00022694"/>
    </source>
</evidence>
<dbReference type="InterPro" id="IPR011856">
    <property type="entry name" value="tRNA_endonuc-like_dom_sf"/>
</dbReference>
<reference evidence="4 5" key="1">
    <citation type="submission" date="2021-02" db="EMBL/GenBank/DDBJ databases">
        <title>Variation within the Batrachochytrium salamandrivorans European outbreak.</title>
        <authorList>
            <person name="Kelly M."/>
            <person name="Pasmans F."/>
            <person name="Shea T.P."/>
            <person name="Munoz J.F."/>
            <person name="Carranza S."/>
            <person name="Cuomo C.A."/>
            <person name="Martel A."/>
        </authorList>
    </citation>
    <scope>NUCLEOTIDE SEQUENCE [LARGE SCALE GENOMIC DNA]</scope>
    <source>
        <strain evidence="4 5">AMFP18/2</strain>
    </source>
</reference>
<feature type="domain" description="tRNA-splicing endonuclease subunit Sen15" evidence="3">
    <location>
        <begin position="37"/>
        <end position="106"/>
    </location>
</feature>
<dbReference type="InterPro" id="IPR018593">
    <property type="entry name" value="tRNA-endonuc_su_Sen15"/>
</dbReference>